<name>A0ACC1N132_9HYPO</name>
<sequence length="398" mass="43454">MVQSKPIDYAIALPTFIGSLLSFLGSAVALGFQVLRPPARHFRHSLIISLLIADLLYGLGNTISGAVFIIRGRTPSPLTPPDTACLVSGWFSQANAQFVDFNILTMAIVVLLSVVKADSITYLSVKWQILICCAAWVPGIITGMIFGLGLSLTFFQSTMMLTSIAGTIGLSLGSYGYVSGNWCWIKSSRLDLRYGLSHGWRIAIFVTTIGIYTYIYIALRRVFKSLRSISTSLSGSRVGHDYPRNHANGQADVDNASDTQMILVNQSVSVSHEMQNITQEPGELEQAGGFDHRRPGQSAVVIEGASGNNSQPYPASRMPAAPNVKKMLLMNGYPIAYIILWIPGIANRLAESVGKAPRWLTALQACTQYIGLINAVTYGMSEQMRRGVWKKLKDKARN</sequence>
<protein>
    <submittedName>
        <fullName evidence="1">Uncharacterized protein</fullName>
    </submittedName>
</protein>
<dbReference type="EMBL" id="JANJQO010001113">
    <property type="protein sequence ID" value="KAJ2972619.1"/>
    <property type="molecule type" value="Genomic_DNA"/>
</dbReference>
<evidence type="ECO:0000313" key="2">
    <source>
        <dbReference type="Proteomes" id="UP001143910"/>
    </source>
</evidence>
<proteinExistence type="predicted"/>
<reference evidence="1" key="1">
    <citation type="submission" date="2022-08" db="EMBL/GenBank/DDBJ databases">
        <title>Genome Sequence of Lecanicillium fungicola.</title>
        <authorList>
            <person name="Buettner E."/>
        </authorList>
    </citation>
    <scope>NUCLEOTIDE SEQUENCE</scope>
    <source>
        <strain evidence="1">Babe33</strain>
    </source>
</reference>
<dbReference type="Proteomes" id="UP001143910">
    <property type="component" value="Unassembled WGS sequence"/>
</dbReference>
<accession>A0ACC1N132</accession>
<evidence type="ECO:0000313" key="1">
    <source>
        <dbReference type="EMBL" id="KAJ2972619.1"/>
    </source>
</evidence>
<organism evidence="1 2">
    <name type="scientific">Zarea fungicola</name>
    <dbReference type="NCBI Taxonomy" id="93591"/>
    <lineage>
        <taxon>Eukaryota</taxon>
        <taxon>Fungi</taxon>
        <taxon>Dikarya</taxon>
        <taxon>Ascomycota</taxon>
        <taxon>Pezizomycotina</taxon>
        <taxon>Sordariomycetes</taxon>
        <taxon>Hypocreomycetidae</taxon>
        <taxon>Hypocreales</taxon>
        <taxon>Cordycipitaceae</taxon>
        <taxon>Zarea</taxon>
    </lineage>
</organism>
<gene>
    <name evidence="1" type="ORF">NQ176_g7053</name>
</gene>
<keyword evidence="2" id="KW-1185">Reference proteome</keyword>
<comment type="caution">
    <text evidence="1">The sequence shown here is derived from an EMBL/GenBank/DDBJ whole genome shotgun (WGS) entry which is preliminary data.</text>
</comment>